<proteinExistence type="inferred from homology"/>
<dbReference type="PANTHER" id="PTHR32089:SF112">
    <property type="entry name" value="LYSOZYME-LIKE PROTEIN-RELATED"/>
    <property type="match status" value="1"/>
</dbReference>
<dbReference type="PANTHER" id="PTHR32089">
    <property type="entry name" value="METHYL-ACCEPTING CHEMOTAXIS PROTEIN MCPB"/>
    <property type="match status" value="1"/>
</dbReference>
<feature type="domain" description="HAMP" evidence="9">
    <location>
        <begin position="72"/>
        <end position="125"/>
    </location>
</feature>
<evidence type="ECO:0000256" key="3">
    <source>
        <dbReference type="ARBA" id="ARBA00023136"/>
    </source>
</evidence>
<evidence type="ECO:0000256" key="5">
    <source>
        <dbReference type="ARBA" id="ARBA00029447"/>
    </source>
</evidence>
<feature type="transmembrane region" description="Helical" evidence="7">
    <location>
        <begin position="15"/>
        <end position="38"/>
    </location>
</feature>
<name>A0A437KA26_9BACI</name>
<dbReference type="SMART" id="SM00283">
    <property type="entry name" value="MA"/>
    <property type="match status" value="1"/>
</dbReference>
<dbReference type="Proteomes" id="UP000288024">
    <property type="component" value="Unassembled WGS sequence"/>
</dbReference>
<protein>
    <submittedName>
        <fullName evidence="10">Methyl-accepting chemotaxis protein</fullName>
    </submittedName>
</protein>
<comment type="subcellular location">
    <subcellularLocation>
        <location evidence="1">Cell membrane</location>
    </subcellularLocation>
</comment>
<dbReference type="RefSeq" id="WP_127739002.1">
    <property type="nucleotide sequence ID" value="NZ_JBBJSR010000003.1"/>
</dbReference>
<dbReference type="SUPFAM" id="SSF58104">
    <property type="entry name" value="Methyl-accepting chemotaxis protein (MCP) signaling domain"/>
    <property type="match status" value="1"/>
</dbReference>
<dbReference type="Pfam" id="PF00015">
    <property type="entry name" value="MCPsignal"/>
    <property type="match status" value="1"/>
</dbReference>
<evidence type="ECO:0000313" key="11">
    <source>
        <dbReference type="Proteomes" id="UP000288024"/>
    </source>
</evidence>
<dbReference type="SMART" id="SM00304">
    <property type="entry name" value="HAMP"/>
    <property type="match status" value="1"/>
</dbReference>
<comment type="caution">
    <text evidence="10">The sequence shown here is derived from an EMBL/GenBank/DDBJ whole genome shotgun (WGS) entry which is preliminary data.</text>
</comment>
<feature type="transmembrane region" description="Helical" evidence="7">
    <location>
        <begin position="44"/>
        <end position="75"/>
    </location>
</feature>
<evidence type="ECO:0000256" key="7">
    <source>
        <dbReference type="SAM" id="Phobius"/>
    </source>
</evidence>
<gene>
    <name evidence="10" type="ORF">EM808_14950</name>
</gene>
<dbReference type="GO" id="GO:0007165">
    <property type="term" value="P:signal transduction"/>
    <property type="evidence" value="ECO:0007669"/>
    <property type="project" value="UniProtKB-KW"/>
</dbReference>
<dbReference type="CDD" id="cd06225">
    <property type="entry name" value="HAMP"/>
    <property type="match status" value="1"/>
</dbReference>
<sequence>MEKIASYKFSLRKKLALFITILALITYSTSAFFIYVLYPLLPGIGISAFVFNLITLTLGVLWSGFLAFLAAGFIIKPLQRLEKSAIKAAHGDLSEDVKLSSSDDEIRSLGTAYNDMLSNLREMVKSIEKNFNSTNATVKTITQKSQEAQAQTDSITRAVEEIAGGSEVAANSVQATAEAVEQSMTIAQTVQETADHTQAISNEMLSNLDETNKVVHSLVAGLKQLAEENSRSLSSVKSLEENAAKIGDILKLVGTIATQTNLLALNASIEAARAGEHGKGFAVVAEEVRVLADESAKAVDGVAELIDSMQSEVRNVAVQIKKQVQSANAEAEQGVRTNATLQEMTAIVKQMADSTKHITQQVHQQMEQIEHTSRQSQEVAAIAEETSAGTQQVMIIADNQAKIINEVDMLTLELQEQAEQLKETITRFKV</sequence>
<dbReference type="PROSITE" id="PS50111">
    <property type="entry name" value="CHEMOTAXIS_TRANSDUC_2"/>
    <property type="match status" value="1"/>
</dbReference>
<keyword evidence="4 6" id="KW-0807">Transducer</keyword>
<dbReference type="EMBL" id="RZTZ01000005">
    <property type="protein sequence ID" value="RVT61545.1"/>
    <property type="molecule type" value="Genomic_DNA"/>
</dbReference>
<organism evidence="10 11">
    <name type="scientific">Niallia taxi</name>
    <dbReference type="NCBI Taxonomy" id="2499688"/>
    <lineage>
        <taxon>Bacteria</taxon>
        <taxon>Bacillati</taxon>
        <taxon>Bacillota</taxon>
        <taxon>Bacilli</taxon>
        <taxon>Bacillales</taxon>
        <taxon>Bacillaceae</taxon>
        <taxon>Niallia</taxon>
    </lineage>
</organism>
<evidence type="ECO:0000256" key="4">
    <source>
        <dbReference type="ARBA" id="ARBA00023224"/>
    </source>
</evidence>
<accession>A0A437KA26</accession>
<dbReference type="AlphaFoldDB" id="A0A437KA26"/>
<keyword evidence="2" id="KW-1003">Cell membrane</keyword>
<dbReference type="GO" id="GO:0005886">
    <property type="term" value="C:plasma membrane"/>
    <property type="evidence" value="ECO:0007669"/>
    <property type="project" value="UniProtKB-SubCell"/>
</dbReference>
<dbReference type="PROSITE" id="PS50885">
    <property type="entry name" value="HAMP"/>
    <property type="match status" value="1"/>
</dbReference>
<dbReference type="Pfam" id="PF00672">
    <property type="entry name" value="HAMP"/>
    <property type="match status" value="1"/>
</dbReference>
<dbReference type="InterPro" id="IPR004089">
    <property type="entry name" value="MCPsignal_dom"/>
</dbReference>
<evidence type="ECO:0000256" key="2">
    <source>
        <dbReference type="ARBA" id="ARBA00022475"/>
    </source>
</evidence>
<keyword evidence="11" id="KW-1185">Reference proteome</keyword>
<dbReference type="Gene3D" id="1.10.287.950">
    <property type="entry name" value="Methyl-accepting chemotaxis protein"/>
    <property type="match status" value="1"/>
</dbReference>
<evidence type="ECO:0000313" key="10">
    <source>
        <dbReference type="EMBL" id="RVT61545.1"/>
    </source>
</evidence>
<reference evidence="10 11" key="1">
    <citation type="submission" date="2019-01" db="EMBL/GenBank/DDBJ databases">
        <title>Bacillus sp. M5HDSG1-1, whole genome shotgun sequence.</title>
        <authorList>
            <person name="Tuo L."/>
        </authorList>
    </citation>
    <scope>NUCLEOTIDE SEQUENCE [LARGE SCALE GENOMIC DNA]</scope>
    <source>
        <strain evidence="10 11">M5HDSG1-1</strain>
    </source>
</reference>
<keyword evidence="7" id="KW-0812">Transmembrane</keyword>
<evidence type="ECO:0000259" key="8">
    <source>
        <dbReference type="PROSITE" id="PS50111"/>
    </source>
</evidence>
<feature type="domain" description="Methyl-accepting transducer" evidence="8">
    <location>
        <begin position="144"/>
        <end position="380"/>
    </location>
</feature>
<keyword evidence="3 7" id="KW-0472">Membrane</keyword>
<evidence type="ECO:0000256" key="6">
    <source>
        <dbReference type="PROSITE-ProRule" id="PRU00284"/>
    </source>
</evidence>
<keyword evidence="7" id="KW-1133">Transmembrane helix</keyword>
<evidence type="ECO:0000256" key="1">
    <source>
        <dbReference type="ARBA" id="ARBA00004236"/>
    </source>
</evidence>
<evidence type="ECO:0000259" key="9">
    <source>
        <dbReference type="PROSITE" id="PS50885"/>
    </source>
</evidence>
<dbReference type="InterPro" id="IPR003660">
    <property type="entry name" value="HAMP_dom"/>
</dbReference>
<comment type="similarity">
    <text evidence="5">Belongs to the methyl-accepting chemotaxis (MCP) protein family.</text>
</comment>